<dbReference type="Proteomes" id="UP000886289">
    <property type="component" value="Unassembled WGS sequence"/>
</dbReference>
<dbReference type="SUPFAM" id="SSF64307">
    <property type="entry name" value="SirA-like"/>
    <property type="match status" value="1"/>
</dbReference>
<evidence type="ECO:0000259" key="2">
    <source>
        <dbReference type="PROSITE" id="PS01148"/>
    </source>
</evidence>
<protein>
    <submittedName>
        <fullName evidence="3">Sulfurtransferase TusA family protein</fullName>
    </submittedName>
</protein>
<dbReference type="EMBL" id="DRBS01000292">
    <property type="protein sequence ID" value="HDD44753.1"/>
    <property type="molecule type" value="Genomic_DNA"/>
</dbReference>
<gene>
    <name evidence="3" type="ORF">ENG63_07840</name>
</gene>
<name>A0A7C0U3N4_DESA2</name>
<evidence type="ECO:0000313" key="3">
    <source>
        <dbReference type="EMBL" id="HDD44753.1"/>
    </source>
</evidence>
<dbReference type="PANTHER" id="PTHR33279">
    <property type="entry name" value="SULFUR CARRIER PROTEIN YEDF-RELATED"/>
    <property type="match status" value="1"/>
</dbReference>
<accession>A0A7C0U3N4</accession>
<dbReference type="InterPro" id="IPR001455">
    <property type="entry name" value="TusA-like"/>
</dbReference>
<dbReference type="Pfam" id="PF01206">
    <property type="entry name" value="TusA"/>
    <property type="match status" value="1"/>
</dbReference>
<organism evidence="3">
    <name type="scientific">Desulfofervidus auxilii</name>
    <dbReference type="NCBI Taxonomy" id="1621989"/>
    <lineage>
        <taxon>Bacteria</taxon>
        <taxon>Pseudomonadati</taxon>
        <taxon>Thermodesulfobacteriota</taxon>
        <taxon>Candidatus Desulfofervidia</taxon>
        <taxon>Candidatus Desulfofervidales</taxon>
        <taxon>Candidatus Desulfofervidaceae</taxon>
        <taxon>Candidatus Desulfofervidus</taxon>
    </lineage>
</organism>
<sequence length="73" mass="8246">MGERHILDVCGEVCPIPVVKTKAMLDKMKKGDILEVIVDYPPSKENVKRLAEHEGCKVEIEEGEKIKLIIQKC</sequence>
<proteinExistence type="inferred from homology"/>
<dbReference type="PROSITE" id="PS01148">
    <property type="entry name" value="UPF0033"/>
    <property type="match status" value="1"/>
</dbReference>
<feature type="domain" description="UPF0033" evidence="2">
    <location>
        <begin position="7"/>
        <end position="31"/>
    </location>
</feature>
<dbReference type="Gene3D" id="3.30.110.40">
    <property type="entry name" value="TusA-like domain"/>
    <property type="match status" value="1"/>
</dbReference>
<reference evidence="3" key="1">
    <citation type="journal article" date="2020" name="mSystems">
        <title>Genome- and Community-Level Interaction Insights into Carbon Utilization and Element Cycling Functions of Hydrothermarchaeota in Hydrothermal Sediment.</title>
        <authorList>
            <person name="Zhou Z."/>
            <person name="Liu Y."/>
            <person name="Xu W."/>
            <person name="Pan J."/>
            <person name="Luo Z.H."/>
            <person name="Li M."/>
        </authorList>
    </citation>
    <scope>NUCLEOTIDE SEQUENCE [LARGE SCALE GENOMIC DNA]</scope>
    <source>
        <strain evidence="3">HyVt-233</strain>
    </source>
</reference>
<dbReference type="InterPro" id="IPR036868">
    <property type="entry name" value="TusA-like_sf"/>
</dbReference>
<dbReference type="AlphaFoldDB" id="A0A7C0U3N4"/>
<dbReference type="PANTHER" id="PTHR33279:SF18">
    <property type="entry name" value="SULFUR CARRIER PROTEIN MJ0990-RELATED"/>
    <property type="match status" value="1"/>
</dbReference>
<comment type="caution">
    <text evidence="3">The sequence shown here is derived from an EMBL/GenBank/DDBJ whole genome shotgun (WGS) entry which is preliminary data.</text>
</comment>
<dbReference type="CDD" id="cd00291">
    <property type="entry name" value="SirA_YedF_YeeD"/>
    <property type="match status" value="1"/>
</dbReference>
<evidence type="ECO:0000256" key="1">
    <source>
        <dbReference type="ARBA" id="ARBA00008984"/>
    </source>
</evidence>
<comment type="similarity">
    <text evidence="1">Belongs to the sulfur carrier protein TusA family.</text>
</comment>